<sequence>MQWSSQSCRAHVFAAPGLEGTTAKVYCLDDMLEPDEMQRLASMEEEPATCFITPQEPHVFNIRCFNTTQEIRLCGHGLLASARVVLEQTGSSSVTFQTCSDSVKARYDTKNDSIEIAFAPLHSASVSPPKWLKECFSTLPLQVAQAGPTDGYWVMQWPQGTLQNLQVDAEKLSMNTQRALIATEAATDDIYDYYFRYFAPQHGVIEDKATGSAQRVLISYWSEILNQCNVKARQYSKEGAELLGRVEDQDVWISGNVDIER</sequence>
<dbReference type="PANTHER" id="PTHR13774">
    <property type="entry name" value="PHENAZINE BIOSYNTHESIS PROTEIN"/>
    <property type="match status" value="1"/>
</dbReference>
<organism evidence="3 4">
    <name type="scientific">Kangiella taiwanensis</name>
    <dbReference type="NCBI Taxonomy" id="1079179"/>
    <lineage>
        <taxon>Bacteria</taxon>
        <taxon>Pseudomonadati</taxon>
        <taxon>Pseudomonadota</taxon>
        <taxon>Gammaproteobacteria</taxon>
        <taxon>Kangiellales</taxon>
        <taxon>Kangiellaceae</taxon>
        <taxon>Kangiella</taxon>
    </lineage>
</organism>
<reference evidence="4" key="1">
    <citation type="journal article" date="2019" name="Int. J. Syst. Evol. Microbiol.">
        <title>The Global Catalogue of Microorganisms (GCM) 10K type strain sequencing project: providing services to taxonomists for standard genome sequencing and annotation.</title>
        <authorList>
            <consortium name="The Broad Institute Genomics Platform"/>
            <consortium name="The Broad Institute Genome Sequencing Center for Infectious Disease"/>
            <person name="Wu L."/>
            <person name="Ma J."/>
        </authorList>
    </citation>
    <scope>NUCLEOTIDE SEQUENCE [LARGE SCALE GENOMIC DNA]</scope>
    <source>
        <strain evidence="4">JCM 17727</strain>
    </source>
</reference>
<dbReference type="Proteomes" id="UP001501294">
    <property type="component" value="Unassembled WGS sequence"/>
</dbReference>
<keyword evidence="2" id="KW-0413">Isomerase</keyword>
<dbReference type="PIRSF" id="PIRSF016184">
    <property type="entry name" value="PhzC_PhzF"/>
    <property type="match status" value="1"/>
</dbReference>
<proteinExistence type="inferred from homology"/>
<dbReference type="Pfam" id="PF02567">
    <property type="entry name" value="PhzC-PhzF"/>
    <property type="match status" value="1"/>
</dbReference>
<gene>
    <name evidence="3" type="ORF">GCM10023150_11590</name>
</gene>
<evidence type="ECO:0000313" key="3">
    <source>
        <dbReference type="EMBL" id="GAA4348332.1"/>
    </source>
</evidence>
<protein>
    <submittedName>
        <fullName evidence="3">PhzF family phenazine biosynthesis protein</fullName>
    </submittedName>
</protein>
<dbReference type="SUPFAM" id="SSF54506">
    <property type="entry name" value="Diaminopimelate epimerase-like"/>
    <property type="match status" value="1"/>
</dbReference>
<keyword evidence="4" id="KW-1185">Reference proteome</keyword>
<dbReference type="Gene3D" id="3.10.310.10">
    <property type="entry name" value="Diaminopimelate Epimerase, Chain A, domain 1"/>
    <property type="match status" value="2"/>
</dbReference>
<evidence type="ECO:0000256" key="1">
    <source>
        <dbReference type="ARBA" id="ARBA00008270"/>
    </source>
</evidence>
<dbReference type="EMBL" id="BAABFU010000002">
    <property type="protein sequence ID" value="GAA4348332.1"/>
    <property type="molecule type" value="Genomic_DNA"/>
</dbReference>
<comment type="similarity">
    <text evidence="1">Belongs to the PhzF family.</text>
</comment>
<accession>A0ABP8HZY9</accession>
<name>A0ABP8HZY9_9GAMM</name>
<dbReference type="InterPro" id="IPR003719">
    <property type="entry name" value="Phenazine_PhzF-like"/>
</dbReference>
<evidence type="ECO:0000313" key="4">
    <source>
        <dbReference type="Proteomes" id="UP001501294"/>
    </source>
</evidence>
<dbReference type="PANTHER" id="PTHR13774:SF17">
    <property type="entry name" value="PHENAZINE BIOSYNTHESIS-LIKE DOMAIN-CONTAINING PROTEIN"/>
    <property type="match status" value="1"/>
</dbReference>
<comment type="caution">
    <text evidence="3">The sequence shown here is derived from an EMBL/GenBank/DDBJ whole genome shotgun (WGS) entry which is preliminary data.</text>
</comment>
<dbReference type="RefSeq" id="WP_223577761.1">
    <property type="nucleotide sequence ID" value="NZ_BAABFU010000002.1"/>
</dbReference>
<evidence type="ECO:0000256" key="2">
    <source>
        <dbReference type="ARBA" id="ARBA00023235"/>
    </source>
</evidence>